<dbReference type="Proteomes" id="UP000306825">
    <property type="component" value="Chromosome"/>
</dbReference>
<sequence>MKKINKLQFFFIFIFIIISFYIIFIKTELYESYSNIVIKNLNTKSASYEGISLILPSTSSTQDIYMIQSYLQSFDELSKLDKKFKLKKYYSSKKVDFINRLYKWSKKEDFLKRYLKDLIFYYDQTTGIITIGFLHSNPLVAYKITNQLIKDANQKLNNYYKILTKKQLSYIKKEVEINKKLLEESIKKLENFQNSHNLLDPTQNAQSQFALLSQLQSQLINKEAQLNELSQYMNSKSFEIIRLKNEILNLKKTIKKIKNSLANPNKKALNIFIFEFERLKNMVEFNKELYKQSLIQYQQLKLDLNKNVKTLLKITNPFIPDDYKYPQKFKSIITLALILFFLYGIIVLINSIIKEHID</sequence>
<dbReference type="RefSeq" id="WP_138323430.1">
    <property type="nucleotide sequence ID" value="NZ_CP040463.1"/>
</dbReference>
<accession>A0ABX5VCL5</accession>
<keyword evidence="4" id="KW-1185">Reference proteome</keyword>
<organism evidence="3 4">
    <name type="scientific">Caminibacter mediatlanticus TB-2</name>
    <dbReference type="NCBI Taxonomy" id="391592"/>
    <lineage>
        <taxon>Bacteria</taxon>
        <taxon>Pseudomonadati</taxon>
        <taxon>Campylobacterota</taxon>
        <taxon>Epsilonproteobacteria</taxon>
        <taxon>Nautiliales</taxon>
        <taxon>Nautiliaceae</taxon>
        <taxon>Caminibacter</taxon>
    </lineage>
</organism>
<dbReference type="PANTHER" id="PTHR32309">
    <property type="entry name" value="TYROSINE-PROTEIN KINASE"/>
    <property type="match status" value="1"/>
</dbReference>
<dbReference type="InterPro" id="IPR050445">
    <property type="entry name" value="Bact_polysacc_biosynth/exp"/>
</dbReference>
<name>A0ABX5VCL5_9BACT</name>
<protein>
    <recommendedName>
        <fullName evidence="5">Capsule biosynthesis protein</fullName>
    </recommendedName>
</protein>
<keyword evidence="1" id="KW-0175">Coiled coil</keyword>
<evidence type="ECO:0008006" key="5">
    <source>
        <dbReference type="Google" id="ProtNLM"/>
    </source>
</evidence>
<proteinExistence type="predicted"/>
<feature type="transmembrane region" description="Helical" evidence="2">
    <location>
        <begin position="332"/>
        <end position="353"/>
    </location>
</feature>
<evidence type="ECO:0000256" key="1">
    <source>
        <dbReference type="SAM" id="Coils"/>
    </source>
</evidence>
<dbReference type="PANTHER" id="PTHR32309:SF13">
    <property type="entry name" value="FERRIC ENTEROBACTIN TRANSPORT PROTEIN FEPE"/>
    <property type="match status" value="1"/>
</dbReference>
<evidence type="ECO:0000313" key="3">
    <source>
        <dbReference type="EMBL" id="QCT94701.1"/>
    </source>
</evidence>
<feature type="coiled-coil region" evidence="1">
    <location>
        <begin position="172"/>
        <end position="260"/>
    </location>
</feature>
<feature type="transmembrane region" description="Helical" evidence="2">
    <location>
        <begin position="7"/>
        <end position="25"/>
    </location>
</feature>
<keyword evidence="2" id="KW-1133">Transmembrane helix</keyword>
<gene>
    <name evidence="3" type="ORF">FE773_05765</name>
</gene>
<keyword evidence="2" id="KW-0812">Transmembrane</keyword>
<keyword evidence="2" id="KW-0472">Membrane</keyword>
<reference evidence="3 4" key="1">
    <citation type="submission" date="2019-05" db="EMBL/GenBank/DDBJ databases">
        <title>A comparative analysis of the Nautiliaceae.</title>
        <authorList>
            <person name="Grosche A."/>
            <person name="Smedile F."/>
            <person name="Vetriani C."/>
        </authorList>
    </citation>
    <scope>NUCLEOTIDE SEQUENCE [LARGE SCALE GENOMIC DNA]</scope>
    <source>
        <strain evidence="3 4">TB-2</strain>
    </source>
</reference>
<evidence type="ECO:0000256" key="2">
    <source>
        <dbReference type="SAM" id="Phobius"/>
    </source>
</evidence>
<evidence type="ECO:0000313" key="4">
    <source>
        <dbReference type="Proteomes" id="UP000306825"/>
    </source>
</evidence>
<dbReference type="EMBL" id="CP040463">
    <property type="protein sequence ID" value="QCT94701.1"/>
    <property type="molecule type" value="Genomic_DNA"/>
</dbReference>